<feature type="compositionally biased region" description="Basic and acidic residues" evidence="1">
    <location>
        <begin position="217"/>
        <end position="227"/>
    </location>
</feature>
<name>A0AAD7HKE6_9AGAR</name>
<evidence type="ECO:0000256" key="1">
    <source>
        <dbReference type="SAM" id="MobiDB-lite"/>
    </source>
</evidence>
<proteinExistence type="predicted"/>
<evidence type="ECO:0000313" key="2">
    <source>
        <dbReference type="EMBL" id="KAJ7721859.1"/>
    </source>
</evidence>
<protein>
    <submittedName>
        <fullName evidence="2">Uncharacterized protein</fullName>
    </submittedName>
</protein>
<feature type="region of interest" description="Disordered" evidence="1">
    <location>
        <begin position="64"/>
        <end position="161"/>
    </location>
</feature>
<sequence length="264" mass="29253">MYDASSVRRSLVQETAAHPEQARVFHWRRAKAWNIPARASLVDEIIASPLAARHLPLARTCSAATSLSTGPRPRPRPHKPESQSTRRDGFDGILRAPEATRPSPPPPPPSQREFGGTSPLARETVTSETAVRRRQPQAEHHAPCLPLMTSQRTLPTRSKKVCSGNRSIMSAARAYTFHQCSRAPDDHSTPTIPVSDAPWHKSSKPAPPASRRPFRHLRNDARARVEISPEGIPRERRRVTPAVVHSACGKMHSERREEAAPNAQ</sequence>
<gene>
    <name evidence="2" type="ORF">B0H16DRAFT_1473613</name>
</gene>
<organism evidence="2 3">
    <name type="scientific">Mycena metata</name>
    <dbReference type="NCBI Taxonomy" id="1033252"/>
    <lineage>
        <taxon>Eukaryota</taxon>
        <taxon>Fungi</taxon>
        <taxon>Dikarya</taxon>
        <taxon>Basidiomycota</taxon>
        <taxon>Agaricomycotina</taxon>
        <taxon>Agaricomycetes</taxon>
        <taxon>Agaricomycetidae</taxon>
        <taxon>Agaricales</taxon>
        <taxon>Marasmiineae</taxon>
        <taxon>Mycenaceae</taxon>
        <taxon>Mycena</taxon>
    </lineage>
</organism>
<evidence type="ECO:0000313" key="3">
    <source>
        <dbReference type="Proteomes" id="UP001215598"/>
    </source>
</evidence>
<keyword evidence="3" id="KW-1185">Reference proteome</keyword>
<accession>A0AAD7HKE6</accession>
<dbReference type="Proteomes" id="UP001215598">
    <property type="component" value="Unassembled WGS sequence"/>
</dbReference>
<dbReference type="EMBL" id="JARKIB010000225">
    <property type="protein sequence ID" value="KAJ7721859.1"/>
    <property type="molecule type" value="Genomic_DNA"/>
</dbReference>
<feature type="compositionally biased region" description="Basic and acidic residues" evidence="1">
    <location>
        <begin position="251"/>
        <end position="264"/>
    </location>
</feature>
<feature type="compositionally biased region" description="Basic and acidic residues" evidence="1">
    <location>
        <begin position="78"/>
        <end position="90"/>
    </location>
</feature>
<dbReference type="AlphaFoldDB" id="A0AAD7HKE6"/>
<feature type="region of interest" description="Disordered" evidence="1">
    <location>
        <begin position="181"/>
        <end position="264"/>
    </location>
</feature>
<comment type="caution">
    <text evidence="2">The sequence shown here is derived from an EMBL/GenBank/DDBJ whole genome shotgun (WGS) entry which is preliminary data.</text>
</comment>
<reference evidence="2" key="1">
    <citation type="submission" date="2023-03" db="EMBL/GenBank/DDBJ databases">
        <title>Massive genome expansion in bonnet fungi (Mycena s.s.) driven by repeated elements and novel gene families across ecological guilds.</title>
        <authorList>
            <consortium name="Lawrence Berkeley National Laboratory"/>
            <person name="Harder C.B."/>
            <person name="Miyauchi S."/>
            <person name="Viragh M."/>
            <person name="Kuo A."/>
            <person name="Thoen E."/>
            <person name="Andreopoulos B."/>
            <person name="Lu D."/>
            <person name="Skrede I."/>
            <person name="Drula E."/>
            <person name="Henrissat B."/>
            <person name="Morin E."/>
            <person name="Kohler A."/>
            <person name="Barry K."/>
            <person name="LaButti K."/>
            <person name="Morin E."/>
            <person name="Salamov A."/>
            <person name="Lipzen A."/>
            <person name="Mereny Z."/>
            <person name="Hegedus B."/>
            <person name="Baldrian P."/>
            <person name="Stursova M."/>
            <person name="Weitz H."/>
            <person name="Taylor A."/>
            <person name="Grigoriev I.V."/>
            <person name="Nagy L.G."/>
            <person name="Martin F."/>
            <person name="Kauserud H."/>
        </authorList>
    </citation>
    <scope>NUCLEOTIDE SEQUENCE</scope>
    <source>
        <strain evidence="2">CBHHK182m</strain>
    </source>
</reference>